<dbReference type="PROSITE" id="PS50082">
    <property type="entry name" value="WD_REPEATS_2"/>
    <property type="match status" value="1"/>
</dbReference>
<organism evidence="4 5">
    <name type="scientific">Coemansia erecta</name>
    <dbReference type="NCBI Taxonomy" id="147472"/>
    <lineage>
        <taxon>Eukaryota</taxon>
        <taxon>Fungi</taxon>
        <taxon>Fungi incertae sedis</taxon>
        <taxon>Zoopagomycota</taxon>
        <taxon>Kickxellomycotina</taxon>
        <taxon>Kickxellomycetes</taxon>
        <taxon>Kickxellales</taxon>
        <taxon>Kickxellaceae</taxon>
        <taxon>Coemansia</taxon>
    </lineage>
</organism>
<evidence type="ECO:0000313" key="4">
    <source>
        <dbReference type="EMBL" id="KAJ1722698.1"/>
    </source>
</evidence>
<proteinExistence type="predicted"/>
<evidence type="ECO:0000256" key="1">
    <source>
        <dbReference type="ARBA" id="ARBA00022574"/>
    </source>
</evidence>
<dbReference type="AlphaFoldDB" id="A0A9W8CT08"/>
<sequence>MLKTKVTIDYNNSHSVVTSLCQMGSSSSAGRRLVAIGHQNGLVSIIEPASAIDSSGSSSNDNNITDRQRMEVWNGSGITSICRVASGSFLYTALGKGASSGSFSIFRNRSAHRLCKHRLVGMSVFGACIPQLETETLTPLEVSVAHSGGASVVSVGTGGPVGVFAAKTGSDILCTTFIADSRSVFVGGGRDGHIRLFDSRIDSKRHNQHRGLFSSKNGCRHKTGVHGISSMHNGMQQFASACMDGQVNTWDVRMIRGNDVGVGSIEPAVRCLNRLSERSEIAAPCMLGFGVSNDVVAAASGDGLVRLWSASSGRLLRAAPLPAARGLCRALDLDYNPTIAASTLYLGQGANVVAYRSNI</sequence>
<reference evidence="4" key="1">
    <citation type="submission" date="2022-07" db="EMBL/GenBank/DDBJ databases">
        <title>Phylogenomic reconstructions and comparative analyses of Kickxellomycotina fungi.</title>
        <authorList>
            <person name="Reynolds N.K."/>
            <person name="Stajich J.E."/>
            <person name="Barry K."/>
            <person name="Grigoriev I.V."/>
            <person name="Crous P."/>
            <person name="Smith M.E."/>
        </authorList>
    </citation>
    <scope>NUCLEOTIDE SEQUENCE</scope>
    <source>
        <strain evidence="4">NBRC 32514</strain>
    </source>
</reference>
<protein>
    <recommendedName>
        <fullName evidence="6">WD40 repeat-like protein</fullName>
    </recommendedName>
</protein>
<gene>
    <name evidence="4" type="ORF">LPJ53_002911</name>
</gene>
<dbReference type="Gene3D" id="2.130.10.10">
    <property type="entry name" value="YVTN repeat-like/Quinoprotein amine dehydrogenase"/>
    <property type="match status" value="1"/>
</dbReference>
<evidence type="ECO:0000256" key="2">
    <source>
        <dbReference type="ARBA" id="ARBA00022737"/>
    </source>
</evidence>
<dbReference type="EMBL" id="JANBOJ010000099">
    <property type="protein sequence ID" value="KAJ1722698.1"/>
    <property type="molecule type" value="Genomic_DNA"/>
</dbReference>
<dbReference type="OrthoDB" id="128867at2759"/>
<dbReference type="InterPro" id="IPR052254">
    <property type="entry name" value="CUL4-DDB1_E3_ligase_receptor"/>
</dbReference>
<dbReference type="Pfam" id="PF00400">
    <property type="entry name" value="WD40"/>
    <property type="match status" value="1"/>
</dbReference>
<evidence type="ECO:0008006" key="6">
    <source>
        <dbReference type="Google" id="ProtNLM"/>
    </source>
</evidence>
<keyword evidence="2" id="KW-0677">Repeat</keyword>
<dbReference type="PANTHER" id="PTHR44472:SF1">
    <property type="entry name" value="DDB1 AND CUL4 ASSOCIATED FACTOR 4"/>
    <property type="match status" value="1"/>
</dbReference>
<dbReference type="InterPro" id="IPR036322">
    <property type="entry name" value="WD40_repeat_dom_sf"/>
</dbReference>
<dbReference type="InterPro" id="IPR001680">
    <property type="entry name" value="WD40_rpt"/>
</dbReference>
<dbReference type="Proteomes" id="UP001149813">
    <property type="component" value="Unassembled WGS sequence"/>
</dbReference>
<evidence type="ECO:0000256" key="3">
    <source>
        <dbReference type="PROSITE-ProRule" id="PRU00221"/>
    </source>
</evidence>
<dbReference type="SUPFAM" id="SSF50978">
    <property type="entry name" value="WD40 repeat-like"/>
    <property type="match status" value="1"/>
</dbReference>
<evidence type="ECO:0000313" key="5">
    <source>
        <dbReference type="Proteomes" id="UP001149813"/>
    </source>
</evidence>
<dbReference type="SMART" id="SM00320">
    <property type="entry name" value="WD40"/>
    <property type="match status" value="3"/>
</dbReference>
<keyword evidence="1 3" id="KW-0853">WD repeat</keyword>
<dbReference type="InterPro" id="IPR015943">
    <property type="entry name" value="WD40/YVTN_repeat-like_dom_sf"/>
</dbReference>
<comment type="caution">
    <text evidence="4">The sequence shown here is derived from an EMBL/GenBank/DDBJ whole genome shotgun (WGS) entry which is preliminary data.</text>
</comment>
<accession>A0A9W8CT08</accession>
<dbReference type="PANTHER" id="PTHR44472">
    <property type="entry name" value="DDB1- AND CUL4-ASSOCIATED FACTOR 4-RELATED"/>
    <property type="match status" value="1"/>
</dbReference>
<name>A0A9W8CT08_9FUNG</name>
<feature type="repeat" description="WD" evidence="3">
    <location>
        <begin position="287"/>
        <end position="318"/>
    </location>
</feature>
<keyword evidence="5" id="KW-1185">Reference proteome</keyword>